<dbReference type="Proteomes" id="UP000094761">
    <property type="component" value="Unassembled WGS sequence"/>
</dbReference>
<feature type="compositionally biased region" description="Basic residues" evidence="1">
    <location>
        <begin position="217"/>
        <end position="226"/>
    </location>
</feature>
<organism evidence="2 3">
    <name type="scientific">Vibrio europaeus</name>
    <dbReference type="NCBI Taxonomy" id="300876"/>
    <lineage>
        <taxon>Bacteria</taxon>
        <taxon>Pseudomonadati</taxon>
        <taxon>Pseudomonadota</taxon>
        <taxon>Gammaproteobacteria</taxon>
        <taxon>Vibrionales</taxon>
        <taxon>Vibrionaceae</taxon>
        <taxon>Vibrio</taxon>
        <taxon>Vibrio oreintalis group</taxon>
    </lineage>
</organism>
<dbReference type="CDD" id="cd03112">
    <property type="entry name" value="CobW-like"/>
    <property type="match status" value="1"/>
</dbReference>
<dbReference type="InterPro" id="IPR051316">
    <property type="entry name" value="Zinc-reg_GTPase_activator"/>
</dbReference>
<dbReference type="Pfam" id="PF02492">
    <property type="entry name" value="cobW"/>
    <property type="match status" value="1"/>
</dbReference>
<dbReference type="RefSeq" id="WP_069668636.1">
    <property type="nucleotide sequence ID" value="NZ_JAPFIM010000015.1"/>
</dbReference>
<dbReference type="InterPro" id="IPR003495">
    <property type="entry name" value="CobW/HypB/UreG_nucleotide-bd"/>
</dbReference>
<comment type="caution">
    <text evidence="2">The sequence shown here is derived from an EMBL/GenBank/DDBJ whole genome shotgun (WGS) entry which is preliminary data.</text>
</comment>
<evidence type="ECO:0000256" key="1">
    <source>
        <dbReference type="SAM" id="MobiDB-lite"/>
    </source>
</evidence>
<evidence type="ECO:0000313" key="3">
    <source>
        <dbReference type="Proteomes" id="UP000094761"/>
    </source>
</evidence>
<sequence length="341" mass="37661">MNTDNSAIVGVPTNIITGFLGVGKTSAILNLMKSKPEGERWAVLVNEFGEIGVDGSLFQGQSNQGQQVFIREVPGGCMCCAAGLPMQIALNQLLSEAKPDRLLIEPTGLGHPKEVLEVLSSEHYRQVLSLQKNITLVDARKLSEQRYTHHETFNQQIAIADTVVGNKQDLYQPGDKAKLEAYVAEISRPNTKVIFAEHGRLPLSEFEGKANLDAHAPHHHHHHHHESKPLASELPMPDSGMLKATNSGEGYQSAGWRFAANKLFDRQKLLRLLVDLKAERMKAVFITQDGIFGYNLTEDGLTESELDECSETRIEVIAESIEADLENKLLECVVIPTGINR</sequence>
<gene>
    <name evidence="2" type="ORF">AZ468_17985</name>
</gene>
<proteinExistence type="predicted"/>
<dbReference type="PANTHER" id="PTHR13748">
    <property type="entry name" value="COBW-RELATED"/>
    <property type="match status" value="1"/>
</dbReference>
<reference evidence="2 3" key="1">
    <citation type="submission" date="2016-03" db="EMBL/GenBank/DDBJ databases">
        <title>Draft genome sequence of the Vibrio tubiashii subs. europaeus.</title>
        <authorList>
            <person name="Spinard E."/>
            <person name="Dubert J."/>
            <person name="Nelson D.R."/>
            <person name="Barja J.L."/>
        </authorList>
    </citation>
    <scope>NUCLEOTIDE SEQUENCE [LARGE SCALE GENOMIC DNA]</scope>
    <source>
        <strain evidence="3">PP-638</strain>
    </source>
</reference>
<protein>
    <submittedName>
        <fullName evidence="2">Cobalamin biosynthesis protein P47K</fullName>
    </submittedName>
</protein>
<evidence type="ECO:0000313" key="2">
    <source>
        <dbReference type="EMBL" id="OAM97439.1"/>
    </source>
</evidence>
<dbReference type="PANTHER" id="PTHR13748:SF46">
    <property type="entry name" value="ZINC CHAPERONE YEIR"/>
    <property type="match status" value="1"/>
</dbReference>
<dbReference type="AlphaFoldDB" id="A0A178J751"/>
<dbReference type="OrthoDB" id="9808822at2"/>
<dbReference type="Gene3D" id="3.40.50.300">
    <property type="entry name" value="P-loop containing nucleotide triphosphate hydrolases"/>
    <property type="match status" value="1"/>
</dbReference>
<dbReference type="InterPro" id="IPR027417">
    <property type="entry name" value="P-loop_NTPase"/>
</dbReference>
<dbReference type="SUPFAM" id="SSF52540">
    <property type="entry name" value="P-loop containing nucleoside triphosphate hydrolases"/>
    <property type="match status" value="1"/>
</dbReference>
<dbReference type="GeneID" id="78077614"/>
<dbReference type="GO" id="GO:0005737">
    <property type="term" value="C:cytoplasm"/>
    <property type="evidence" value="ECO:0007669"/>
    <property type="project" value="TreeGrafter"/>
</dbReference>
<name>A0A178J751_9VIBR</name>
<dbReference type="EMBL" id="LUAX01000007">
    <property type="protein sequence ID" value="OAM97439.1"/>
    <property type="molecule type" value="Genomic_DNA"/>
</dbReference>
<feature type="region of interest" description="Disordered" evidence="1">
    <location>
        <begin position="216"/>
        <end position="246"/>
    </location>
</feature>
<accession>A0A178J751</accession>